<dbReference type="CDD" id="cd06526">
    <property type="entry name" value="metazoan_ACD"/>
    <property type="match status" value="1"/>
</dbReference>
<organism evidence="5 6">
    <name type="scientific">Dimorphilus gyrociliatus</name>
    <dbReference type="NCBI Taxonomy" id="2664684"/>
    <lineage>
        <taxon>Eukaryota</taxon>
        <taxon>Metazoa</taxon>
        <taxon>Spiralia</taxon>
        <taxon>Lophotrochozoa</taxon>
        <taxon>Annelida</taxon>
        <taxon>Polychaeta</taxon>
        <taxon>Polychaeta incertae sedis</taxon>
        <taxon>Dinophilidae</taxon>
        <taxon>Dimorphilus</taxon>
    </lineage>
</organism>
<dbReference type="GO" id="GO:0005737">
    <property type="term" value="C:cytoplasm"/>
    <property type="evidence" value="ECO:0007669"/>
    <property type="project" value="TreeGrafter"/>
</dbReference>
<reference evidence="5 6" key="1">
    <citation type="submission" date="2020-08" db="EMBL/GenBank/DDBJ databases">
        <authorList>
            <person name="Hejnol A."/>
        </authorList>
    </citation>
    <scope>NUCLEOTIDE SEQUENCE [LARGE SCALE GENOMIC DNA]</scope>
</reference>
<dbReference type="GO" id="GO:0051082">
    <property type="term" value="F:unfolded protein binding"/>
    <property type="evidence" value="ECO:0007669"/>
    <property type="project" value="TreeGrafter"/>
</dbReference>
<evidence type="ECO:0000313" key="6">
    <source>
        <dbReference type="Proteomes" id="UP000549394"/>
    </source>
</evidence>
<comment type="caution">
    <text evidence="5">The sequence shown here is derived from an EMBL/GenBank/DDBJ whole genome shotgun (WGS) entry which is preliminary data.</text>
</comment>
<evidence type="ECO:0000259" key="4">
    <source>
        <dbReference type="PROSITE" id="PS01031"/>
    </source>
</evidence>
<dbReference type="InterPro" id="IPR002068">
    <property type="entry name" value="A-crystallin/Hsp20_dom"/>
</dbReference>
<dbReference type="OrthoDB" id="1431247at2759"/>
<dbReference type="EMBL" id="CAJFCJ010000006">
    <property type="protein sequence ID" value="CAD5116201.1"/>
    <property type="molecule type" value="Genomic_DNA"/>
</dbReference>
<feature type="domain" description="SHSP" evidence="4">
    <location>
        <begin position="86"/>
        <end position="192"/>
    </location>
</feature>
<dbReference type="PANTHER" id="PTHR45640">
    <property type="entry name" value="HEAT SHOCK PROTEIN HSP-12.2-RELATED"/>
    <property type="match status" value="1"/>
</dbReference>
<dbReference type="Proteomes" id="UP000549394">
    <property type="component" value="Unassembled WGS sequence"/>
</dbReference>
<protein>
    <submittedName>
        <fullName evidence="5">DgyrCDS5117</fullName>
    </submittedName>
</protein>
<name>A0A7I8VKH2_9ANNE</name>
<proteinExistence type="inferred from homology"/>
<dbReference type="PROSITE" id="PS01031">
    <property type="entry name" value="SHSP"/>
    <property type="match status" value="1"/>
</dbReference>
<dbReference type="Gene3D" id="2.60.40.790">
    <property type="match status" value="1"/>
</dbReference>
<dbReference type="Pfam" id="PF00011">
    <property type="entry name" value="HSP20"/>
    <property type="match status" value="1"/>
</dbReference>
<dbReference type="GO" id="GO:0009408">
    <property type="term" value="P:response to heat"/>
    <property type="evidence" value="ECO:0007669"/>
    <property type="project" value="TreeGrafter"/>
</dbReference>
<feature type="region of interest" description="Disordered" evidence="3">
    <location>
        <begin position="184"/>
        <end position="207"/>
    </location>
</feature>
<gene>
    <name evidence="5" type="ORF">DGYR_LOCUS4845</name>
</gene>
<evidence type="ECO:0000256" key="1">
    <source>
        <dbReference type="PROSITE-ProRule" id="PRU00285"/>
    </source>
</evidence>
<dbReference type="InterPro" id="IPR008978">
    <property type="entry name" value="HSP20-like_chaperone"/>
</dbReference>
<evidence type="ECO:0000256" key="3">
    <source>
        <dbReference type="SAM" id="MobiDB-lite"/>
    </source>
</evidence>
<accession>A0A7I8VKH2</accession>
<dbReference type="GO" id="GO:0005634">
    <property type="term" value="C:nucleus"/>
    <property type="evidence" value="ECO:0007669"/>
    <property type="project" value="TreeGrafter"/>
</dbReference>
<dbReference type="GO" id="GO:0042026">
    <property type="term" value="P:protein refolding"/>
    <property type="evidence" value="ECO:0007669"/>
    <property type="project" value="TreeGrafter"/>
</dbReference>
<dbReference type="AlphaFoldDB" id="A0A7I8VKH2"/>
<keyword evidence="6" id="KW-1185">Reference proteome</keyword>
<sequence length="207" mass="24445">MFRKLLPHLRTANLYHNSWKNYLSCQRYYRGRWTPLARRPTFGEMIDHMMPNNLYQVMDRNMREMEQFLTEWSRRSERNFEVFDKRFSSQCVANESITHNDKVFEVKLDVKHFAPEELHIKVVGNRIKVAGEVNKTEENGSYVQRTYLKELTIPENVNEASLETMLSDGILVIRGEVDPKLTNGRTLNIKTEESTPETETSPEKNEK</sequence>
<evidence type="ECO:0000313" key="5">
    <source>
        <dbReference type="EMBL" id="CAD5116201.1"/>
    </source>
</evidence>
<dbReference type="InterPro" id="IPR001436">
    <property type="entry name" value="Alpha-crystallin/sHSP_animal"/>
</dbReference>
<comment type="similarity">
    <text evidence="1 2">Belongs to the small heat shock protein (HSP20) family.</text>
</comment>
<dbReference type="SUPFAM" id="SSF49764">
    <property type="entry name" value="HSP20-like chaperones"/>
    <property type="match status" value="1"/>
</dbReference>
<dbReference type="PANTHER" id="PTHR45640:SF26">
    <property type="entry name" value="RE23625P"/>
    <property type="match status" value="1"/>
</dbReference>
<evidence type="ECO:0000256" key="2">
    <source>
        <dbReference type="RuleBase" id="RU003616"/>
    </source>
</evidence>